<evidence type="ECO:0000313" key="1">
    <source>
        <dbReference type="EMBL" id="CAD8126644.1"/>
    </source>
</evidence>
<evidence type="ECO:0000313" key="2">
    <source>
        <dbReference type="Proteomes" id="UP000692954"/>
    </source>
</evidence>
<reference evidence="1" key="1">
    <citation type="submission" date="2021-01" db="EMBL/GenBank/DDBJ databases">
        <authorList>
            <consortium name="Genoscope - CEA"/>
            <person name="William W."/>
        </authorList>
    </citation>
    <scope>NUCLEOTIDE SEQUENCE</scope>
</reference>
<accession>A0A8S1RHI4</accession>
<protein>
    <submittedName>
        <fullName evidence="1">Uncharacterized protein</fullName>
    </submittedName>
</protein>
<proteinExistence type="predicted"/>
<dbReference type="Proteomes" id="UP000692954">
    <property type="component" value="Unassembled WGS sequence"/>
</dbReference>
<name>A0A8S1RHI4_9CILI</name>
<dbReference type="EMBL" id="CAJJDN010000169">
    <property type="protein sequence ID" value="CAD8126644.1"/>
    <property type="molecule type" value="Genomic_DNA"/>
</dbReference>
<organism evidence="1 2">
    <name type="scientific">Paramecium sonneborni</name>
    <dbReference type="NCBI Taxonomy" id="65129"/>
    <lineage>
        <taxon>Eukaryota</taxon>
        <taxon>Sar</taxon>
        <taxon>Alveolata</taxon>
        <taxon>Ciliophora</taxon>
        <taxon>Intramacronucleata</taxon>
        <taxon>Oligohymenophorea</taxon>
        <taxon>Peniculida</taxon>
        <taxon>Parameciidae</taxon>
        <taxon>Paramecium</taxon>
    </lineage>
</organism>
<keyword evidence="2" id="KW-1185">Reference proteome</keyword>
<dbReference type="AlphaFoldDB" id="A0A8S1RHI4"/>
<comment type="caution">
    <text evidence="1">The sequence shown here is derived from an EMBL/GenBank/DDBJ whole genome shotgun (WGS) entry which is preliminary data.</text>
</comment>
<gene>
    <name evidence="1" type="ORF">PSON_ATCC_30995.1.T1690040</name>
</gene>
<sequence>MRFSLLYCIIIHIQKDVLSILIFSSLQIDHCRKFFLQVTQQNKISIHIIVHNEIQDDNDNLLGLKQNNLHQKDVDNRNLKKQLGS</sequence>